<protein>
    <recommendedName>
        <fullName evidence="4">Probable endolytic peptidoglycan transglycosylase RlpA</fullName>
        <ecNumber evidence="4">4.2.2.-</ecNumber>
    </recommendedName>
</protein>
<dbReference type="InterPro" id="IPR007730">
    <property type="entry name" value="SPOR-like_dom"/>
</dbReference>
<organism evidence="7">
    <name type="scientific">Desulfacinum infernum</name>
    <dbReference type="NCBI Taxonomy" id="35837"/>
    <lineage>
        <taxon>Bacteria</taxon>
        <taxon>Pseudomonadati</taxon>
        <taxon>Thermodesulfobacteriota</taxon>
        <taxon>Syntrophobacteria</taxon>
        <taxon>Syntrophobacterales</taxon>
        <taxon>Syntrophobacteraceae</taxon>
        <taxon>Desulfacinum</taxon>
    </lineage>
</organism>
<dbReference type="AlphaFoldDB" id="A0A832A2Q0"/>
<dbReference type="InterPro" id="IPR012997">
    <property type="entry name" value="RplA"/>
</dbReference>
<comment type="similarity">
    <text evidence="4 5">Belongs to the RlpA family.</text>
</comment>
<dbReference type="GO" id="GO:0042834">
    <property type="term" value="F:peptidoglycan binding"/>
    <property type="evidence" value="ECO:0007669"/>
    <property type="project" value="InterPro"/>
</dbReference>
<evidence type="ECO:0000256" key="4">
    <source>
        <dbReference type="HAMAP-Rule" id="MF_02071"/>
    </source>
</evidence>
<dbReference type="Pfam" id="PF05036">
    <property type="entry name" value="SPOR"/>
    <property type="match status" value="1"/>
</dbReference>
<name>A0A832A2Q0_9BACT</name>
<evidence type="ECO:0000313" key="7">
    <source>
        <dbReference type="EMBL" id="HFK96836.1"/>
    </source>
</evidence>
<gene>
    <name evidence="4" type="primary">rlpA</name>
    <name evidence="7" type="ORF">ENS06_05865</name>
</gene>
<dbReference type="InterPro" id="IPR034718">
    <property type="entry name" value="RlpA"/>
</dbReference>
<reference evidence="7" key="1">
    <citation type="journal article" date="2020" name="mSystems">
        <title>Genome- and Community-Level Interaction Insights into Carbon Utilization and Element Cycling Functions of Hydrothermarchaeota in Hydrothermal Sediment.</title>
        <authorList>
            <person name="Zhou Z."/>
            <person name="Liu Y."/>
            <person name="Xu W."/>
            <person name="Pan J."/>
            <person name="Luo Z.H."/>
            <person name="Li M."/>
        </authorList>
    </citation>
    <scope>NUCLEOTIDE SEQUENCE [LARGE SCALE GENOMIC DNA]</scope>
    <source>
        <strain evidence="7">SpSt-456</strain>
    </source>
</reference>
<dbReference type="InterPro" id="IPR036908">
    <property type="entry name" value="RlpA-like_sf"/>
</dbReference>
<sequence>MAGQGMGRSTPRCGAASTLAVAAFVAVAVLGVGCAPKKPPSPGALPPGTPPPLGTQRPYQINGVWYYPIPSAEGFREEGYASWYGRDFHGRATACGEPFDMYAMTAAHKILPIGTHVKVTDKRTGRSIIVRINDRGPFVAGRIIDLSFEAARALGIHNDGLAPVIVEAVRVTTPVMVAGSAPSWQVDPVRPYRQGPFVVQVGSFQNADNAQRLKKEMDKRYGSAAVRTAWINGTAFYRVQLGLFPDLDRAMQSMETLQRNGYRDAFVIALEGQ</sequence>
<dbReference type="SUPFAM" id="SSF50685">
    <property type="entry name" value="Barwin-like endoglucanases"/>
    <property type="match status" value="1"/>
</dbReference>
<evidence type="ECO:0000256" key="3">
    <source>
        <dbReference type="ARBA" id="ARBA00023316"/>
    </source>
</evidence>
<keyword evidence="3 4" id="KW-0961">Cell wall biogenesis/degradation</keyword>
<dbReference type="PROSITE" id="PS51724">
    <property type="entry name" value="SPOR"/>
    <property type="match status" value="1"/>
</dbReference>
<dbReference type="HAMAP" id="MF_02071">
    <property type="entry name" value="RlpA"/>
    <property type="match status" value="1"/>
</dbReference>
<dbReference type="Pfam" id="PF03330">
    <property type="entry name" value="DPBB_1"/>
    <property type="match status" value="1"/>
</dbReference>
<evidence type="ECO:0000259" key="6">
    <source>
        <dbReference type="PROSITE" id="PS51724"/>
    </source>
</evidence>
<evidence type="ECO:0000256" key="5">
    <source>
        <dbReference type="RuleBase" id="RU003495"/>
    </source>
</evidence>
<dbReference type="GO" id="GO:0071555">
    <property type="term" value="P:cell wall organization"/>
    <property type="evidence" value="ECO:0007669"/>
    <property type="project" value="UniProtKB-KW"/>
</dbReference>
<keyword evidence="1" id="KW-0732">Signal</keyword>
<dbReference type="InterPro" id="IPR036680">
    <property type="entry name" value="SPOR-like_sf"/>
</dbReference>
<dbReference type="CDD" id="cd22268">
    <property type="entry name" value="DPBB_RlpA-like"/>
    <property type="match status" value="1"/>
</dbReference>
<proteinExistence type="inferred from homology"/>
<dbReference type="PANTHER" id="PTHR34183">
    <property type="entry name" value="ENDOLYTIC PEPTIDOGLYCAN TRANSGLYCOSYLASE RLPA"/>
    <property type="match status" value="1"/>
</dbReference>
<keyword evidence="2 4" id="KW-0456">Lyase</keyword>
<dbReference type="GO" id="GO:0000270">
    <property type="term" value="P:peptidoglycan metabolic process"/>
    <property type="evidence" value="ECO:0007669"/>
    <property type="project" value="UniProtKB-UniRule"/>
</dbReference>
<dbReference type="EC" id="4.2.2.-" evidence="4"/>
<comment type="caution">
    <text evidence="7">The sequence shown here is derived from an EMBL/GenBank/DDBJ whole genome shotgun (WGS) entry which is preliminary data.</text>
</comment>
<dbReference type="GO" id="GO:0008932">
    <property type="term" value="F:lytic endotransglycosylase activity"/>
    <property type="evidence" value="ECO:0007669"/>
    <property type="project" value="UniProtKB-UniRule"/>
</dbReference>
<feature type="domain" description="SPOR" evidence="6">
    <location>
        <begin position="191"/>
        <end position="270"/>
    </location>
</feature>
<dbReference type="Gene3D" id="3.30.70.1070">
    <property type="entry name" value="Sporulation related repeat"/>
    <property type="match status" value="1"/>
</dbReference>
<accession>A0A832A2Q0</accession>
<evidence type="ECO:0000256" key="2">
    <source>
        <dbReference type="ARBA" id="ARBA00023239"/>
    </source>
</evidence>
<evidence type="ECO:0000256" key="1">
    <source>
        <dbReference type="ARBA" id="ARBA00022729"/>
    </source>
</evidence>
<dbReference type="NCBIfam" id="TIGR00413">
    <property type="entry name" value="rlpA"/>
    <property type="match status" value="1"/>
</dbReference>
<comment type="function">
    <text evidence="4">Lytic transglycosylase with a strong preference for naked glycan strands that lack stem peptides.</text>
</comment>
<dbReference type="Gene3D" id="2.40.40.10">
    <property type="entry name" value="RlpA-like domain"/>
    <property type="match status" value="1"/>
</dbReference>
<dbReference type="SUPFAM" id="SSF110997">
    <property type="entry name" value="Sporulation related repeat"/>
    <property type="match status" value="1"/>
</dbReference>
<dbReference type="PANTHER" id="PTHR34183:SF1">
    <property type="entry name" value="ENDOLYTIC PEPTIDOGLYCAN TRANSGLYCOSYLASE RLPA"/>
    <property type="match status" value="1"/>
</dbReference>
<dbReference type="EMBL" id="DSTK01000016">
    <property type="protein sequence ID" value="HFK96836.1"/>
    <property type="molecule type" value="Genomic_DNA"/>
</dbReference>
<dbReference type="InterPro" id="IPR009009">
    <property type="entry name" value="RlpA-like_DPBB"/>
</dbReference>